<accession>A0A5E4G2P5</accession>
<dbReference type="InParanoid" id="A0A5E4G2P5"/>
<dbReference type="Proteomes" id="UP000327085">
    <property type="component" value="Chromosome 6"/>
</dbReference>
<organism evidence="1 2">
    <name type="scientific">Prunus dulcis</name>
    <name type="common">Almond</name>
    <name type="synonym">Amygdalus dulcis</name>
    <dbReference type="NCBI Taxonomy" id="3755"/>
    <lineage>
        <taxon>Eukaryota</taxon>
        <taxon>Viridiplantae</taxon>
        <taxon>Streptophyta</taxon>
        <taxon>Embryophyta</taxon>
        <taxon>Tracheophyta</taxon>
        <taxon>Spermatophyta</taxon>
        <taxon>Magnoliopsida</taxon>
        <taxon>eudicotyledons</taxon>
        <taxon>Gunneridae</taxon>
        <taxon>Pentapetalae</taxon>
        <taxon>rosids</taxon>
        <taxon>fabids</taxon>
        <taxon>Rosales</taxon>
        <taxon>Rosaceae</taxon>
        <taxon>Amygdaloideae</taxon>
        <taxon>Amygdaleae</taxon>
        <taxon>Prunus</taxon>
    </lineage>
</organism>
<evidence type="ECO:0000313" key="1">
    <source>
        <dbReference type="EMBL" id="VVA33994.1"/>
    </source>
</evidence>
<reference evidence="2" key="1">
    <citation type="journal article" date="2020" name="Plant J.">
        <title>Transposons played a major role in the diversification between the closely related almond and peach genomes: results from the almond genome sequence.</title>
        <authorList>
            <person name="Alioto T."/>
            <person name="Alexiou K.G."/>
            <person name="Bardil A."/>
            <person name="Barteri F."/>
            <person name="Castanera R."/>
            <person name="Cruz F."/>
            <person name="Dhingra A."/>
            <person name="Duval H."/>
            <person name="Fernandez I Marti A."/>
            <person name="Frias L."/>
            <person name="Galan B."/>
            <person name="Garcia J.L."/>
            <person name="Howad W."/>
            <person name="Gomez-Garrido J."/>
            <person name="Gut M."/>
            <person name="Julca I."/>
            <person name="Morata J."/>
            <person name="Puigdomenech P."/>
            <person name="Ribeca P."/>
            <person name="Rubio Cabetas M.J."/>
            <person name="Vlasova A."/>
            <person name="Wirthensohn M."/>
            <person name="Garcia-Mas J."/>
            <person name="Gabaldon T."/>
            <person name="Casacuberta J.M."/>
            <person name="Arus P."/>
        </authorList>
    </citation>
    <scope>NUCLEOTIDE SEQUENCE [LARGE SCALE GENOMIC DNA]</scope>
    <source>
        <strain evidence="2">cv. Texas</strain>
    </source>
</reference>
<name>A0A5E4G2P5_PRUDU</name>
<proteinExistence type="predicted"/>
<dbReference type="EMBL" id="CABIKO010000313">
    <property type="protein sequence ID" value="VVA33994.1"/>
    <property type="molecule type" value="Genomic_DNA"/>
</dbReference>
<dbReference type="AlphaFoldDB" id="A0A5E4G2P5"/>
<gene>
    <name evidence="1" type="ORF">ALMOND_2B032627</name>
</gene>
<evidence type="ECO:0000313" key="2">
    <source>
        <dbReference type="Proteomes" id="UP000327085"/>
    </source>
</evidence>
<protein>
    <submittedName>
        <fullName evidence="1">PREDICTED: reverse mRNAase</fullName>
    </submittedName>
</protein>
<sequence length="100" mass="11549">MAHETFHYLKLRNSGGVHEAGLKIDMNKAYDRIERDFLEAVMIKMGFARVWIDLIMNCISTVSFAMPNDFSSIFADNALFFVKAEAQNCMKLKEKLDKYC</sequence>
<dbReference type="Gramene" id="VVA33994">
    <property type="protein sequence ID" value="VVA33994"/>
    <property type="gene ID" value="Prudul26B032627"/>
</dbReference>